<dbReference type="Gene3D" id="1.25.10.10">
    <property type="entry name" value="Leucine-rich Repeat Variant"/>
    <property type="match status" value="1"/>
</dbReference>
<evidence type="ECO:0000256" key="4">
    <source>
        <dbReference type="ARBA" id="ARBA00022737"/>
    </source>
</evidence>
<evidence type="ECO:0000256" key="7">
    <source>
        <dbReference type="ARBA" id="ARBA00023034"/>
    </source>
</evidence>
<feature type="region of interest" description="Disordered" evidence="11">
    <location>
        <begin position="942"/>
        <end position="961"/>
    </location>
</feature>
<dbReference type="PANTHER" id="PTHR10635">
    <property type="entry name" value="COATOMER SUBUNIT BETA"/>
    <property type="match status" value="1"/>
</dbReference>
<name>A0A177WKN9_BATDL</name>
<dbReference type="eggNOG" id="KOG1058">
    <property type="taxonomic scope" value="Eukaryota"/>
</dbReference>
<dbReference type="FunFam" id="1.25.10.10:FF:000451">
    <property type="entry name" value="Coatomer subunit beta"/>
    <property type="match status" value="1"/>
</dbReference>
<evidence type="ECO:0000256" key="6">
    <source>
        <dbReference type="ARBA" id="ARBA00022927"/>
    </source>
</evidence>
<keyword evidence="5 10" id="KW-0931">ER-Golgi transport</keyword>
<dbReference type="InterPro" id="IPR016460">
    <property type="entry name" value="COPB1"/>
</dbReference>
<keyword evidence="6 10" id="KW-0653">Protein transport</keyword>
<dbReference type="InterPro" id="IPR029446">
    <property type="entry name" value="COPB1_appendage_platform_dom"/>
</dbReference>
<feature type="region of interest" description="Disordered" evidence="11">
    <location>
        <begin position="1"/>
        <end position="23"/>
    </location>
</feature>
<dbReference type="STRING" id="403673.A0A177WKN9"/>
<evidence type="ECO:0000313" key="16">
    <source>
        <dbReference type="Proteomes" id="UP000077115"/>
    </source>
</evidence>
<dbReference type="Pfam" id="PF07718">
    <property type="entry name" value="Coatamer_beta_C"/>
    <property type="match status" value="1"/>
</dbReference>
<comment type="function">
    <text evidence="10">The coatomer is a cytosolic protein complex that binds to dilysine motifs and reversibly associates with Golgi non-clathrin-coated vesicles, which further mediate biosynthetic protein transport from the ER, via the Golgi up to the trans Golgi network. Coatomer complex is required for budding from Golgi membranes, and is essential for the retrograde Golgi-to-ER transport of dilysine-tagged proteins.</text>
</comment>
<evidence type="ECO:0000256" key="11">
    <source>
        <dbReference type="SAM" id="MobiDB-lite"/>
    </source>
</evidence>
<feature type="domain" description="Clathrin/coatomer adaptor adaptin-like N-terminal" evidence="12">
    <location>
        <begin position="21"/>
        <end position="480"/>
    </location>
</feature>
<evidence type="ECO:0000256" key="1">
    <source>
        <dbReference type="ARBA" id="ARBA00004255"/>
    </source>
</evidence>
<dbReference type="GO" id="GO:0030126">
    <property type="term" value="C:COPI vesicle coat"/>
    <property type="evidence" value="ECO:0007669"/>
    <property type="project" value="InterPro"/>
</dbReference>
<dbReference type="GO" id="GO:0005198">
    <property type="term" value="F:structural molecule activity"/>
    <property type="evidence" value="ECO:0007669"/>
    <property type="project" value="InterPro"/>
</dbReference>
<dbReference type="GO" id="GO:0006891">
    <property type="term" value="P:intra-Golgi vesicle-mediated transport"/>
    <property type="evidence" value="ECO:0007669"/>
    <property type="project" value="TreeGrafter"/>
</dbReference>
<dbReference type="AlphaFoldDB" id="A0A177WKN9"/>
<dbReference type="SUPFAM" id="SSF48371">
    <property type="entry name" value="ARM repeat"/>
    <property type="match status" value="1"/>
</dbReference>
<organism evidence="15 16">
    <name type="scientific">Batrachochytrium dendrobatidis (strain JEL423)</name>
    <dbReference type="NCBI Taxonomy" id="403673"/>
    <lineage>
        <taxon>Eukaryota</taxon>
        <taxon>Fungi</taxon>
        <taxon>Fungi incertae sedis</taxon>
        <taxon>Chytridiomycota</taxon>
        <taxon>Chytridiomycota incertae sedis</taxon>
        <taxon>Chytridiomycetes</taxon>
        <taxon>Rhizophydiales</taxon>
        <taxon>Rhizophydiales incertae sedis</taxon>
        <taxon>Batrachochytrium</taxon>
    </lineage>
</organism>
<accession>A0A177WKN9</accession>
<feature type="compositionally biased region" description="Polar residues" evidence="11">
    <location>
        <begin position="942"/>
        <end position="953"/>
    </location>
</feature>
<keyword evidence="4" id="KW-0677">Repeat</keyword>
<dbReference type="Pfam" id="PF01602">
    <property type="entry name" value="Adaptin_N"/>
    <property type="match status" value="1"/>
</dbReference>
<gene>
    <name evidence="15" type="ORF">BDEG_24376</name>
</gene>
<feature type="compositionally biased region" description="Polar residues" evidence="11">
    <location>
        <begin position="1"/>
        <end position="12"/>
    </location>
</feature>
<proteinExistence type="predicted"/>
<keyword evidence="7 10" id="KW-0333">Golgi apparatus</keyword>
<evidence type="ECO:0000259" key="13">
    <source>
        <dbReference type="Pfam" id="PF07718"/>
    </source>
</evidence>
<evidence type="ECO:0000256" key="2">
    <source>
        <dbReference type="ARBA" id="ARBA00022448"/>
    </source>
</evidence>
<evidence type="ECO:0000256" key="3">
    <source>
        <dbReference type="ARBA" id="ARBA00022490"/>
    </source>
</evidence>
<dbReference type="InterPro" id="IPR011989">
    <property type="entry name" value="ARM-like"/>
</dbReference>
<protein>
    <recommendedName>
        <fullName evidence="10">Coatomer subunit beta</fullName>
    </recommendedName>
    <alternativeName>
        <fullName evidence="10">Beta-coat protein</fullName>
    </alternativeName>
</protein>
<reference evidence="15 16" key="1">
    <citation type="submission" date="2006-10" db="EMBL/GenBank/DDBJ databases">
        <title>The Genome Sequence of Batrachochytrium dendrobatidis JEL423.</title>
        <authorList>
            <consortium name="The Broad Institute Genome Sequencing Platform"/>
            <person name="Birren B."/>
            <person name="Lander E."/>
            <person name="Galagan J."/>
            <person name="Cuomo C."/>
            <person name="Devon K."/>
            <person name="Jaffe D."/>
            <person name="Butler J."/>
            <person name="Alvarez P."/>
            <person name="Gnerre S."/>
            <person name="Grabherr M."/>
            <person name="Kleber M."/>
            <person name="Mauceli E."/>
            <person name="Brockman W."/>
            <person name="Young S."/>
            <person name="LaButti K."/>
            <person name="Sykes S."/>
            <person name="DeCaprio D."/>
            <person name="Crawford M."/>
            <person name="Koehrsen M."/>
            <person name="Engels R."/>
            <person name="Montgomery P."/>
            <person name="Pearson M."/>
            <person name="Howarth C."/>
            <person name="Larson L."/>
            <person name="White J."/>
            <person name="O'Leary S."/>
            <person name="Kodira C."/>
            <person name="Zeng Q."/>
            <person name="Yandava C."/>
            <person name="Alvarado L."/>
            <person name="Longcore J."/>
            <person name="James T."/>
        </authorList>
    </citation>
    <scope>NUCLEOTIDE SEQUENCE [LARGE SCALE GENOMIC DNA]</scope>
    <source>
        <strain evidence="15 16">JEL423</strain>
    </source>
</reference>
<keyword evidence="3 10" id="KW-0963">Cytoplasm</keyword>
<dbReference type="PANTHER" id="PTHR10635:SF0">
    <property type="entry name" value="COATOMER SUBUNIT BETA"/>
    <property type="match status" value="1"/>
</dbReference>
<dbReference type="InterPro" id="IPR011710">
    <property type="entry name" value="Coatomer_bsu_C"/>
</dbReference>
<dbReference type="PIRSF" id="PIRSF005727">
    <property type="entry name" value="Coatomer_beta_subunit"/>
    <property type="match status" value="1"/>
</dbReference>
<sequence>MSDSQPAYTVIQQDDGRDQPTSQDLRTRLENGKDEVKIEALKKILLLMLNGDPLPQLLMHVIRFIMPSKNKALKKLLLLYWEICPKTNSDGKLKQEMVLVVNAIRNDLLHPNEFIRGQSLRFLCKLKEGEILEPLVPSVRQCLEHRHPYVRKNAVLAISSIYKSFEYLIPDAPECIETYIAAEADHACRRNAFIMLINSKPSVAVHYFNTIASQIANFDETLQLAAIELIRKDSRNPTADKGKYIQTIFTLLTASSPSVKYEAASTLVTLTSHVSAIKAAVSCYIELAIKESDNSVKLIVLDRINELREKNDRVLEDQVMDVLRIVSSPDIEVRKRCLNIIMELVSSRNVDEVVTFLKKELIKTHDQDYEKNNEYRQMIIQSIHACAIKSLKVADSVVHVLMEFLGESNTASALLKKFPQLRLPIISHLLETFGDMRTGRVFRGALWIIGEYALDTTTIEEAFKQIRESIGEVPIMAAEQRLLDEDQETTEVVSPTTPKDKKHDVKPAVRRVLADGTYATESALATTQHNGRLDTGKLSSKPPLRALVLGGEYFVGAVLATTLTKLALRYAQTTNNSPQSNAFKIEAMLIMTSIIRVGRSHFVTAHIDEDSSSRIQGCLRVLSSTPAEPIMVDAFLKDCRNAFTNLVISHEKTKQRKTKEKRGVKIQADDVISYRFLKSKKLGGEGSDEFETDLIRATGSADGNDEYVSKLNRIIQLTGFSDPIYAEAYVTVHQYDILLDILIVNQTDQTLQNLTVEFSTLGDLKLVERPQPQTIGPRGFHSIKANIKVSSTETGVIYGNIVYDGASSVDINCVILNDIHIDIMDYIKPATCNETQFRLMWLEFEWENKVNVNTNITDLRMYLDHVMKSTNLNCLTPEHALAGECGFLAANLYARSIFGEDALANICLEKISGDKITGHIRIRSKTQGIALSLGDKFTTTQKGTAPVSLSPTAESIPAGEM</sequence>
<dbReference type="InterPro" id="IPR016024">
    <property type="entry name" value="ARM-type_fold"/>
</dbReference>
<keyword evidence="8 10" id="KW-0472">Membrane</keyword>
<evidence type="ECO:0000259" key="12">
    <source>
        <dbReference type="Pfam" id="PF01602"/>
    </source>
</evidence>
<comment type="subunit">
    <text evidence="10">Oligomeric complex that consists of at least the alpha, beta, beta', gamma, delta, epsilon and zeta subunits.</text>
</comment>
<feature type="region of interest" description="Disordered" evidence="11">
    <location>
        <begin position="486"/>
        <end position="505"/>
    </location>
</feature>
<evidence type="ECO:0000256" key="5">
    <source>
        <dbReference type="ARBA" id="ARBA00022892"/>
    </source>
</evidence>
<dbReference type="Proteomes" id="UP000077115">
    <property type="component" value="Unassembled WGS sequence"/>
</dbReference>
<reference evidence="15 16" key="2">
    <citation type="submission" date="2016-05" db="EMBL/GenBank/DDBJ databases">
        <title>Lineage-specific infection strategies underlie the spectrum of fungal disease in amphibians.</title>
        <authorList>
            <person name="Cuomo C.A."/>
            <person name="Farrer R.A."/>
            <person name="James T."/>
            <person name="Longcore J."/>
            <person name="Birren B."/>
        </authorList>
    </citation>
    <scope>NUCLEOTIDE SEQUENCE [LARGE SCALE GENOMIC DNA]</scope>
    <source>
        <strain evidence="15 16">JEL423</strain>
    </source>
</reference>
<evidence type="ECO:0000256" key="9">
    <source>
        <dbReference type="ARBA" id="ARBA00023329"/>
    </source>
</evidence>
<dbReference type="GO" id="GO:0006888">
    <property type="term" value="P:endoplasmic reticulum to Golgi vesicle-mediated transport"/>
    <property type="evidence" value="ECO:0007669"/>
    <property type="project" value="TreeGrafter"/>
</dbReference>
<dbReference type="InterPro" id="IPR002553">
    <property type="entry name" value="Clathrin/coatomer_adapt-like_N"/>
</dbReference>
<evidence type="ECO:0000259" key="14">
    <source>
        <dbReference type="Pfam" id="PF14806"/>
    </source>
</evidence>
<dbReference type="OrthoDB" id="10261439at2759"/>
<feature type="domain" description="Coatomer beta subunit C-terminal" evidence="13">
    <location>
        <begin position="668"/>
        <end position="805"/>
    </location>
</feature>
<keyword evidence="9 10" id="KW-0968">Cytoplasmic vesicle</keyword>
<feature type="domain" description="Coatomer beta subunit appendage platform" evidence="14">
    <location>
        <begin position="811"/>
        <end position="936"/>
    </location>
</feature>
<keyword evidence="2 10" id="KW-0813">Transport</keyword>
<dbReference type="VEuPathDB" id="FungiDB:BDEG_24376"/>
<dbReference type="Pfam" id="PF14806">
    <property type="entry name" value="Coatomer_b_Cpla"/>
    <property type="match status" value="1"/>
</dbReference>
<evidence type="ECO:0000256" key="8">
    <source>
        <dbReference type="ARBA" id="ARBA00023136"/>
    </source>
</evidence>
<dbReference type="GO" id="GO:0006886">
    <property type="term" value="P:intracellular protein transport"/>
    <property type="evidence" value="ECO:0007669"/>
    <property type="project" value="InterPro"/>
</dbReference>
<evidence type="ECO:0000313" key="15">
    <source>
        <dbReference type="EMBL" id="OAJ40669.1"/>
    </source>
</evidence>
<dbReference type="EMBL" id="DS022304">
    <property type="protein sequence ID" value="OAJ40669.1"/>
    <property type="molecule type" value="Genomic_DNA"/>
</dbReference>
<evidence type="ECO:0000256" key="10">
    <source>
        <dbReference type="PIRNR" id="PIRNR005727"/>
    </source>
</evidence>
<dbReference type="GO" id="GO:0000139">
    <property type="term" value="C:Golgi membrane"/>
    <property type="evidence" value="ECO:0007669"/>
    <property type="project" value="UniProtKB-SubCell"/>
</dbReference>
<comment type="subcellular location">
    <subcellularLocation>
        <location evidence="10">Cytoplasm</location>
    </subcellularLocation>
    <subcellularLocation>
        <location evidence="1 10">Golgi apparatus membrane</location>
        <topology evidence="1 10">Peripheral membrane protein</topology>
        <orientation evidence="1 10">Cytoplasmic side</orientation>
    </subcellularLocation>
    <subcellularLocation>
        <location evidence="10">Cytoplasmic vesicle</location>
        <location evidence="10">COPI-coated vesicle membrane</location>
        <topology evidence="10">Peripheral membrane protein</topology>
        <orientation evidence="10">Cytoplasmic side</orientation>
    </subcellularLocation>
</comment>